<accession>A0A1G6LXL6</accession>
<protein>
    <recommendedName>
        <fullName evidence="2">DUF362 domain-containing protein</fullName>
    </recommendedName>
</protein>
<dbReference type="Pfam" id="PF04015">
    <property type="entry name" value="DUF362"/>
    <property type="match status" value="1"/>
</dbReference>
<evidence type="ECO:0000313" key="3">
    <source>
        <dbReference type="EMBL" id="SDC47794.1"/>
    </source>
</evidence>
<gene>
    <name evidence="3" type="ORF">SAMN04487864_10871</name>
</gene>
<evidence type="ECO:0000259" key="2">
    <source>
        <dbReference type="Pfam" id="PF04015"/>
    </source>
</evidence>
<proteinExistence type="predicted"/>
<feature type="signal peptide" evidence="1">
    <location>
        <begin position="1"/>
        <end position="26"/>
    </location>
</feature>
<feature type="chain" id="PRO_5011780850" description="DUF362 domain-containing protein" evidence="1">
    <location>
        <begin position="27"/>
        <end position="351"/>
    </location>
</feature>
<sequence length="351" mass="38386">MKLSMKKILPIVLTASLVAACGGATAKQQTAPGKKAEAKPAATAQVHTDGSKYIPMDKRSGAKSVVYFTRDLSAKGLQKIYEKVNQDITGKVAIKLHTGEKNGPNIIPRPWVKELIEKDIPGATIVETNTYYNGDRYTTEGHRETLKVNGWTFCPVDILDEEGTVMLPVKGGKYFKEMSMGSHITKYDSLVTLTHFKGHTMGGFGGSNKNLAIGMADGRIGKKMIHSGDTGSQWGIAKEEFMERMVESTKATVDHFGKHITFINVLRNMSVSCDCEGTAAAPVTTPDIGILASKDILALDQASVDMVYALHDGKGHDLIERMESRHGLRQLTYMKEMGMGNDLYEIVDLDK</sequence>
<dbReference type="PROSITE" id="PS51257">
    <property type="entry name" value="PROKAR_LIPOPROTEIN"/>
    <property type="match status" value="1"/>
</dbReference>
<dbReference type="EMBL" id="FMYW01000008">
    <property type="protein sequence ID" value="SDC47794.1"/>
    <property type="molecule type" value="Genomic_DNA"/>
</dbReference>
<dbReference type="InterPro" id="IPR007160">
    <property type="entry name" value="DUF362"/>
</dbReference>
<keyword evidence="1" id="KW-0732">Signal</keyword>
<evidence type="ECO:0000313" key="4">
    <source>
        <dbReference type="Proteomes" id="UP000198943"/>
    </source>
</evidence>
<reference evidence="4" key="1">
    <citation type="submission" date="2016-10" db="EMBL/GenBank/DDBJ databases">
        <authorList>
            <person name="Varghese N."/>
            <person name="Submissions S."/>
        </authorList>
    </citation>
    <scope>NUCLEOTIDE SEQUENCE [LARGE SCALE GENOMIC DNA]</scope>
    <source>
        <strain evidence="4">DSM 11005</strain>
    </source>
</reference>
<organism evidence="3 4">
    <name type="scientific">Succiniclasticum ruminis</name>
    <dbReference type="NCBI Taxonomy" id="40841"/>
    <lineage>
        <taxon>Bacteria</taxon>
        <taxon>Bacillati</taxon>
        <taxon>Bacillota</taxon>
        <taxon>Negativicutes</taxon>
        <taxon>Acidaminococcales</taxon>
        <taxon>Acidaminococcaceae</taxon>
        <taxon>Succiniclasticum</taxon>
    </lineage>
</organism>
<keyword evidence="4" id="KW-1185">Reference proteome</keyword>
<dbReference type="Proteomes" id="UP000198943">
    <property type="component" value="Unassembled WGS sequence"/>
</dbReference>
<dbReference type="AlphaFoldDB" id="A0A1G6LXL6"/>
<evidence type="ECO:0000256" key="1">
    <source>
        <dbReference type="SAM" id="SignalP"/>
    </source>
</evidence>
<feature type="domain" description="DUF362" evidence="2">
    <location>
        <begin position="92"/>
        <end position="305"/>
    </location>
</feature>
<name>A0A1G6LXL6_9FIRM</name>